<accession>A0A6I8PHI8</accession>
<sequence length="58" mass="6688">MEKIKKEEEIVLETSPLFCQKVEVSYQSVEHPRCQLADASPSREKVLENVITHVAFNE</sequence>
<dbReference type="AlphaFoldDB" id="A0A6I8PHI8"/>
<proteinExistence type="predicted"/>
<protein>
    <submittedName>
        <fullName evidence="1">Uncharacterized protein</fullName>
    </submittedName>
</protein>
<dbReference type="Ensembl" id="ENSOANT00000061953.1">
    <property type="protein sequence ID" value="ENSOANP00000052011.1"/>
    <property type="gene ID" value="ENSOANG00000036114.1"/>
</dbReference>
<evidence type="ECO:0000313" key="1">
    <source>
        <dbReference type="Ensembl" id="ENSOANP00000052011.1"/>
    </source>
</evidence>
<dbReference type="GeneTree" id="ENSGT00990000204082"/>
<name>A0A6I8PHI8_ORNAN</name>
<reference evidence="1" key="3">
    <citation type="submission" date="2025-09" db="UniProtKB">
        <authorList>
            <consortium name="Ensembl"/>
        </authorList>
    </citation>
    <scope>IDENTIFICATION</scope>
    <source>
        <strain evidence="1">Glennie</strain>
    </source>
</reference>
<dbReference type="InParanoid" id="A0A6I8PHI8"/>
<organism evidence="1 2">
    <name type="scientific">Ornithorhynchus anatinus</name>
    <name type="common">Duckbill platypus</name>
    <dbReference type="NCBI Taxonomy" id="9258"/>
    <lineage>
        <taxon>Eukaryota</taxon>
        <taxon>Metazoa</taxon>
        <taxon>Chordata</taxon>
        <taxon>Craniata</taxon>
        <taxon>Vertebrata</taxon>
        <taxon>Euteleostomi</taxon>
        <taxon>Mammalia</taxon>
        <taxon>Monotremata</taxon>
        <taxon>Ornithorhynchidae</taxon>
        <taxon>Ornithorhynchus</taxon>
    </lineage>
</organism>
<dbReference type="Proteomes" id="UP000002279">
    <property type="component" value="Chromosome 5"/>
</dbReference>
<reference evidence="1" key="2">
    <citation type="submission" date="2025-08" db="UniProtKB">
        <authorList>
            <consortium name="Ensembl"/>
        </authorList>
    </citation>
    <scope>IDENTIFICATION</scope>
    <source>
        <strain evidence="1">Glennie</strain>
    </source>
</reference>
<keyword evidence="2" id="KW-1185">Reference proteome</keyword>
<evidence type="ECO:0000313" key="2">
    <source>
        <dbReference type="Proteomes" id="UP000002279"/>
    </source>
</evidence>
<reference evidence="1 2" key="1">
    <citation type="journal article" date="2008" name="Nature">
        <title>Genome analysis of the platypus reveals unique signatures of evolution.</title>
        <authorList>
            <person name="Warren W.C."/>
            <person name="Hillier L.W."/>
            <person name="Marshall Graves J.A."/>
            <person name="Birney E."/>
            <person name="Ponting C.P."/>
            <person name="Grutzner F."/>
            <person name="Belov K."/>
            <person name="Miller W."/>
            <person name="Clarke L."/>
            <person name="Chinwalla A.T."/>
            <person name="Yang S.P."/>
            <person name="Heger A."/>
            <person name="Locke D.P."/>
            <person name="Miethke P."/>
            <person name="Waters P.D."/>
            <person name="Veyrunes F."/>
            <person name="Fulton L."/>
            <person name="Fulton B."/>
            <person name="Graves T."/>
            <person name="Wallis J."/>
            <person name="Puente X.S."/>
            <person name="Lopez-Otin C."/>
            <person name="Ordonez G.R."/>
            <person name="Eichler E.E."/>
            <person name="Chen L."/>
            <person name="Cheng Z."/>
            <person name="Deakin J.E."/>
            <person name="Alsop A."/>
            <person name="Thompson K."/>
            <person name="Kirby P."/>
            <person name="Papenfuss A.T."/>
            <person name="Wakefield M.J."/>
            <person name="Olender T."/>
            <person name="Lancet D."/>
            <person name="Huttley G.A."/>
            <person name="Smit A.F."/>
            <person name="Pask A."/>
            <person name="Temple-Smith P."/>
            <person name="Batzer M.A."/>
            <person name="Walker J.A."/>
            <person name="Konkel M.K."/>
            <person name="Harris R.S."/>
            <person name="Whittington C.M."/>
            <person name="Wong E.S."/>
            <person name="Gemmell N.J."/>
            <person name="Buschiazzo E."/>
            <person name="Vargas Jentzsch I.M."/>
            <person name="Merkel A."/>
            <person name="Schmitz J."/>
            <person name="Zemann A."/>
            <person name="Churakov G."/>
            <person name="Kriegs J.O."/>
            <person name="Brosius J."/>
            <person name="Murchison E.P."/>
            <person name="Sachidanandam R."/>
            <person name="Smith C."/>
            <person name="Hannon G.J."/>
            <person name="Tsend-Ayush E."/>
            <person name="McMillan D."/>
            <person name="Attenborough R."/>
            <person name="Rens W."/>
            <person name="Ferguson-Smith M."/>
            <person name="Lefevre C.M."/>
            <person name="Sharp J.A."/>
            <person name="Nicholas K.R."/>
            <person name="Ray D.A."/>
            <person name="Kube M."/>
            <person name="Reinhardt R."/>
            <person name="Pringle T.H."/>
            <person name="Taylor J."/>
            <person name="Jones R.C."/>
            <person name="Nixon B."/>
            <person name="Dacheux J.L."/>
            <person name="Niwa H."/>
            <person name="Sekita Y."/>
            <person name="Huang X."/>
            <person name="Stark A."/>
            <person name="Kheradpour P."/>
            <person name="Kellis M."/>
            <person name="Flicek P."/>
            <person name="Chen Y."/>
            <person name="Webber C."/>
            <person name="Hardison R."/>
            <person name="Nelson J."/>
            <person name="Hallsworth-Pepin K."/>
            <person name="Delehaunty K."/>
            <person name="Markovic C."/>
            <person name="Minx P."/>
            <person name="Feng Y."/>
            <person name="Kremitzki C."/>
            <person name="Mitreva M."/>
            <person name="Glasscock J."/>
            <person name="Wylie T."/>
            <person name="Wohldmann P."/>
            <person name="Thiru P."/>
            <person name="Nhan M.N."/>
            <person name="Pohl C.S."/>
            <person name="Smith S.M."/>
            <person name="Hou S."/>
            <person name="Nefedov M."/>
            <person name="de Jong P.J."/>
            <person name="Renfree M.B."/>
            <person name="Mardis E.R."/>
            <person name="Wilson R.K."/>
        </authorList>
    </citation>
    <scope>NUCLEOTIDE SEQUENCE [LARGE SCALE GENOMIC DNA]</scope>
    <source>
        <strain evidence="1 2">Glennie</strain>
    </source>
</reference>